<accession>A0ABD1W3X7</accession>
<dbReference type="PANTHER" id="PTHR12770:SF22">
    <property type="entry name" value="PROTEIN ROOT UVB SENSITIVE 1, CHLOROPLASTIC"/>
    <property type="match status" value="1"/>
</dbReference>
<dbReference type="InterPro" id="IPR006968">
    <property type="entry name" value="RUS_fam"/>
</dbReference>
<keyword evidence="6" id="KW-1185">Reference proteome</keyword>
<sequence length="613" mass="67785">MGCFACNPFSLSHHPSLSSLFPTSAAATTSFALFPATHFRHHQPRIHFLQKLYTNKLNYSFPFTPLQEPSCENNNNNNDNNNLGGGGGRGGRGDGWKSNFFNFDQYPFFLFPFYLKFEKQHDPFSSAVQEHIYLFLISASASISYFILSSSEAQAKTTDDEGMVCEIRGGKKVELVPDYTKDEFIVPKTIWLWDWGSRGKNFEDVWMKCRDLVLSLMLPEGFPESVTSDYLEYSLWRGVQGIAAQISGVLATQSLLYAVGLGKGAIPTAAAVNWVLKDGIGYLSKILLSKYGRHFDVNPKGWRLFADLLENAAYGMEILTPAFPHLFVPIGAVAGAGRSAAALIQAATRSCFYAGFAAQRNFAEVIAKGEAQGMVSKSIGIMLGIGLASCIQSSVPLALASFGVVTWIHMFCNLKSYQSIQLRTLNPYRASLVFSEYLLSGLVPSVKEVNAEEPLFPAFPLLNVKPSSEGQVEVLSADAKDAAAHIECRLQLGSKLSDVVKSREDTVALFDLYKNEGYILTELEGRYHVILKESCSLQDMLKSLFQVNYLYWLEKNAGIKSSSTRDDCRPRRKAANILRLCSYGSSTMSKTMVKLQVGLSMVSSLGLYLIEFP</sequence>
<organism evidence="5 6">
    <name type="scientific">Forsythia ovata</name>
    <dbReference type="NCBI Taxonomy" id="205694"/>
    <lineage>
        <taxon>Eukaryota</taxon>
        <taxon>Viridiplantae</taxon>
        <taxon>Streptophyta</taxon>
        <taxon>Embryophyta</taxon>
        <taxon>Tracheophyta</taxon>
        <taxon>Spermatophyta</taxon>
        <taxon>Magnoliopsida</taxon>
        <taxon>eudicotyledons</taxon>
        <taxon>Gunneridae</taxon>
        <taxon>Pentapetalae</taxon>
        <taxon>asterids</taxon>
        <taxon>lamiids</taxon>
        <taxon>Lamiales</taxon>
        <taxon>Oleaceae</taxon>
        <taxon>Forsythieae</taxon>
        <taxon>Forsythia</taxon>
    </lineage>
</organism>
<evidence type="ECO:0000313" key="5">
    <source>
        <dbReference type="EMBL" id="KAL2544364.1"/>
    </source>
</evidence>
<dbReference type="Pfam" id="PF04884">
    <property type="entry name" value="UVB_sens_prot"/>
    <property type="match status" value="1"/>
</dbReference>
<feature type="region of interest" description="Disordered" evidence="2">
    <location>
        <begin position="70"/>
        <end position="90"/>
    </location>
</feature>
<gene>
    <name evidence="5" type="ORF">Fot_13597</name>
</gene>
<feature type="domain" description="Protein root UVB sensitive/RUS" evidence="3">
    <location>
        <begin position="207"/>
        <end position="439"/>
    </location>
</feature>
<dbReference type="InterPro" id="IPR055412">
    <property type="entry name" value="UVB_sens_C"/>
</dbReference>
<dbReference type="InterPro" id="IPR054549">
    <property type="entry name" value="UVB_sens_RUS_dom"/>
</dbReference>
<reference evidence="6" key="1">
    <citation type="submission" date="2024-07" db="EMBL/GenBank/DDBJ databases">
        <title>Two chromosome-level genome assemblies of Korean endemic species Abeliophyllum distichum and Forsythia ovata (Oleaceae).</title>
        <authorList>
            <person name="Jang H."/>
        </authorList>
    </citation>
    <scope>NUCLEOTIDE SEQUENCE [LARGE SCALE GENOMIC DNA]</scope>
</reference>
<evidence type="ECO:0000259" key="4">
    <source>
        <dbReference type="Pfam" id="PF24160"/>
    </source>
</evidence>
<dbReference type="EMBL" id="JBFOLJ010000004">
    <property type="protein sequence ID" value="KAL2544364.1"/>
    <property type="molecule type" value="Genomic_DNA"/>
</dbReference>
<evidence type="ECO:0000259" key="3">
    <source>
        <dbReference type="Pfam" id="PF04884"/>
    </source>
</evidence>
<dbReference type="PANTHER" id="PTHR12770">
    <property type="entry name" value="RUS1 FAMILY PROTEIN C16ORF58"/>
    <property type="match status" value="1"/>
</dbReference>
<protein>
    <submittedName>
        <fullName evidence="5">Protein root UVB sensitive 1</fullName>
    </submittedName>
</protein>
<comment type="caution">
    <text evidence="5">The sequence shown here is derived from an EMBL/GenBank/DDBJ whole genome shotgun (WGS) entry which is preliminary data.</text>
</comment>
<feature type="domain" description="Root UVB sensitive protein C-terminal" evidence="4">
    <location>
        <begin position="487"/>
        <end position="563"/>
    </location>
</feature>
<feature type="compositionally biased region" description="Low complexity" evidence="2">
    <location>
        <begin position="73"/>
        <end position="82"/>
    </location>
</feature>
<name>A0ABD1W3X7_9LAMI</name>
<evidence type="ECO:0000256" key="1">
    <source>
        <dbReference type="ARBA" id="ARBA00007558"/>
    </source>
</evidence>
<proteinExistence type="inferred from homology"/>
<evidence type="ECO:0000256" key="2">
    <source>
        <dbReference type="SAM" id="MobiDB-lite"/>
    </source>
</evidence>
<dbReference type="Pfam" id="PF24160">
    <property type="entry name" value="UVB_sens_C"/>
    <property type="match status" value="1"/>
</dbReference>
<evidence type="ECO:0000313" key="6">
    <source>
        <dbReference type="Proteomes" id="UP001604277"/>
    </source>
</evidence>
<comment type="similarity">
    <text evidence="1">Belongs to the RUS1 family.</text>
</comment>
<dbReference type="AlphaFoldDB" id="A0ABD1W3X7"/>
<dbReference type="Proteomes" id="UP001604277">
    <property type="component" value="Unassembled WGS sequence"/>
</dbReference>